<dbReference type="SUPFAM" id="SSF52540">
    <property type="entry name" value="P-loop containing nucleoside triphosphate hydrolases"/>
    <property type="match status" value="1"/>
</dbReference>
<keyword evidence="1" id="KW-0547">Nucleotide-binding</keyword>
<evidence type="ECO:0000256" key="1">
    <source>
        <dbReference type="ARBA" id="ARBA00022741"/>
    </source>
</evidence>
<dbReference type="PROSITE" id="PS50097">
    <property type="entry name" value="BTB"/>
    <property type="match status" value="2"/>
</dbReference>
<dbReference type="CDD" id="cd18357">
    <property type="entry name" value="BTB1_POZ_RHOBTB3"/>
    <property type="match status" value="1"/>
</dbReference>
<protein>
    <recommendedName>
        <fullName evidence="2">BTB domain-containing protein</fullName>
    </recommendedName>
</protein>
<dbReference type="InterPro" id="IPR011333">
    <property type="entry name" value="SKP1/BTB/POZ_sf"/>
</dbReference>
<dbReference type="CDD" id="cd18532">
    <property type="entry name" value="BACK_RHOBTB3"/>
    <property type="match status" value="1"/>
</dbReference>
<evidence type="ECO:0000313" key="4">
    <source>
        <dbReference type="Proteomes" id="UP001488838"/>
    </source>
</evidence>
<gene>
    <name evidence="3" type="ORF">U0070_015945</name>
</gene>
<dbReference type="GO" id="GO:0005525">
    <property type="term" value="F:GTP binding"/>
    <property type="evidence" value="ECO:0007669"/>
    <property type="project" value="InterPro"/>
</dbReference>
<accession>A0AAW0I2X5</accession>
<comment type="caution">
    <text evidence="3">The sequence shown here is derived from an EMBL/GenBank/DDBJ whole genome shotgun (WGS) entry which is preliminary data.</text>
</comment>
<dbReference type="CDD" id="cd18360">
    <property type="entry name" value="BTB2_POZ_RHOBTB3"/>
    <property type="match status" value="1"/>
</dbReference>
<dbReference type="InterPro" id="IPR001806">
    <property type="entry name" value="Small_GTPase"/>
</dbReference>
<feature type="domain" description="BTB" evidence="2">
    <location>
        <begin position="297"/>
        <end position="399"/>
    </location>
</feature>
<dbReference type="GO" id="GO:0003924">
    <property type="term" value="F:GTPase activity"/>
    <property type="evidence" value="ECO:0007669"/>
    <property type="project" value="InterPro"/>
</dbReference>
<proteinExistence type="predicted"/>
<organism evidence="3 4">
    <name type="scientific">Myodes glareolus</name>
    <name type="common">Bank vole</name>
    <name type="synonym">Clethrionomys glareolus</name>
    <dbReference type="NCBI Taxonomy" id="447135"/>
    <lineage>
        <taxon>Eukaryota</taxon>
        <taxon>Metazoa</taxon>
        <taxon>Chordata</taxon>
        <taxon>Craniata</taxon>
        <taxon>Vertebrata</taxon>
        <taxon>Euteleostomi</taxon>
        <taxon>Mammalia</taxon>
        <taxon>Eutheria</taxon>
        <taxon>Euarchontoglires</taxon>
        <taxon>Glires</taxon>
        <taxon>Rodentia</taxon>
        <taxon>Myomorpha</taxon>
        <taxon>Muroidea</taxon>
        <taxon>Cricetidae</taxon>
        <taxon>Arvicolinae</taxon>
        <taxon>Myodes</taxon>
    </lineage>
</organism>
<dbReference type="Pfam" id="PF00071">
    <property type="entry name" value="Ras"/>
    <property type="match status" value="1"/>
</dbReference>
<dbReference type="Proteomes" id="UP001488838">
    <property type="component" value="Unassembled WGS sequence"/>
</dbReference>
<dbReference type="FunFam" id="3.30.710.10:FF:000076">
    <property type="entry name" value="rho-related BTB domain-containing protein 3"/>
    <property type="match status" value="1"/>
</dbReference>
<dbReference type="AlphaFoldDB" id="A0AAW0I2X5"/>
<dbReference type="PANTHER" id="PTHR24413">
    <property type="entry name" value="SPECKLE-TYPE POZ PROTEIN"/>
    <property type="match status" value="1"/>
</dbReference>
<name>A0AAW0I2X5_MYOGA</name>
<dbReference type="Gene3D" id="3.40.50.300">
    <property type="entry name" value="P-loop containing nucleotide triphosphate hydrolases"/>
    <property type="match status" value="1"/>
</dbReference>
<feature type="domain" description="BTB" evidence="2">
    <location>
        <begin position="463"/>
        <end position="524"/>
    </location>
</feature>
<sequence>MSCLRSIHIVALGNEGDTFHQDNRPSGLIRTYLGRSPLVSGDESSLLLNAASTVARPVFTEYQASAFGNVKLVVHDCPVWDIFDSDWYTSRNLIGGADIVVIKYNVNDKFSFHEVKDNYIPVIKRASNSVPVIIAAVGTRQHDRGSCVSTTEGIQLAKELGATYLELHSLDDFYIGKYFGGVLEYFMIQALNQKTSDKMRKRKMTNSFHGIRPPQLEQPGFLLRKELTHVLGPWGGHALAVFLSHPSAQDSISGPVDIEIGYYLDFPSETEKMPVLKAEASHYHSDLNNLLSCCQCVDVVFYHPEVPGAVQAHKIVLCAVSHVFMLLFNVKSPTDIQDSSIVRMTQDLFAINRDAVFPGASQESCSNPPLRVIVKDALFCSCLSYILRFIYSGAFQWEELEEDIRRRLNDSGDVCDVIEKVKCLLKTPGKISCLRNCKTYQARKPLWFYNTSLKFFLNKPMLADVVFEIQGTAVPAHRAILVARCEVMAAMFNGNYMEAKSVLIPVYGVSKETFLSFLEYLYTDSCCPAGIFQAMCLLICAEMYQVSRLQHICELSIITQLQSMPSRELASMNLDIVDLLKKAKFHHSDCLSTWLLHFIATNYLIFSQKPEFQDLSVEERSFVEKHRWPSNIYLKQLAEYRKYIHSRKCRCLVM</sequence>
<keyword evidence="4" id="KW-1185">Reference proteome</keyword>
<dbReference type="SUPFAM" id="SSF54695">
    <property type="entry name" value="POZ domain"/>
    <property type="match status" value="2"/>
</dbReference>
<reference evidence="3 4" key="1">
    <citation type="journal article" date="2023" name="bioRxiv">
        <title>Conserved and derived expression patterns and positive selection on dental genes reveal complex evolutionary context of ever-growing rodent molars.</title>
        <authorList>
            <person name="Calamari Z.T."/>
            <person name="Song A."/>
            <person name="Cohen E."/>
            <person name="Akter M."/>
            <person name="Roy R.D."/>
            <person name="Hallikas O."/>
            <person name="Christensen M.M."/>
            <person name="Li P."/>
            <person name="Marangoni P."/>
            <person name="Jernvall J."/>
            <person name="Klein O.D."/>
        </authorList>
    </citation>
    <scope>NUCLEOTIDE SEQUENCE [LARGE SCALE GENOMIC DNA]</scope>
    <source>
        <strain evidence="3">V071</strain>
    </source>
</reference>
<dbReference type="InterPro" id="IPR000210">
    <property type="entry name" value="BTB/POZ_dom"/>
</dbReference>
<evidence type="ECO:0000259" key="2">
    <source>
        <dbReference type="PROSITE" id="PS50097"/>
    </source>
</evidence>
<dbReference type="SMART" id="SM00225">
    <property type="entry name" value="BTB"/>
    <property type="match status" value="1"/>
</dbReference>
<dbReference type="EMBL" id="JBBHLL010000235">
    <property type="protein sequence ID" value="KAK7808585.1"/>
    <property type="molecule type" value="Genomic_DNA"/>
</dbReference>
<dbReference type="InterPro" id="IPR027417">
    <property type="entry name" value="P-loop_NTPase"/>
</dbReference>
<evidence type="ECO:0000313" key="3">
    <source>
        <dbReference type="EMBL" id="KAK7808585.1"/>
    </source>
</evidence>
<dbReference type="Gene3D" id="3.30.710.10">
    <property type="entry name" value="Potassium Channel Kv1.1, Chain A"/>
    <property type="match status" value="2"/>
</dbReference>
<dbReference type="Pfam" id="PF00651">
    <property type="entry name" value="BTB"/>
    <property type="match status" value="1"/>
</dbReference>